<keyword evidence="2" id="KW-1185">Reference proteome</keyword>
<dbReference type="OrthoDB" id="8117291at2"/>
<comment type="caution">
    <text evidence="1">The sequence shown here is derived from an EMBL/GenBank/DDBJ whole genome shotgun (WGS) entry which is preliminary data.</text>
</comment>
<proteinExistence type="predicted"/>
<sequence>MTFLDDDNPNYSKTDGELMQRALDEAAAALNITDETDPEHGMLARFIRAAFIIGNRNSEAMAKFAVNAVLNRRRRRPKIQPEA</sequence>
<dbReference type="KEGG" id="pht:BLM14_10790"/>
<protein>
    <submittedName>
        <fullName evidence="1">Uncharacterized protein</fullName>
    </submittedName>
</protein>
<dbReference type="AlphaFoldDB" id="A0A2N9W3Z6"/>
<dbReference type="Proteomes" id="UP000232163">
    <property type="component" value="Unassembled WGS sequence"/>
</dbReference>
<name>A0A2N9W3Z6_9HYPH</name>
<evidence type="ECO:0000313" key="1">
    <source>
        <dbReference type="EMBL" id="PIO46464.1"/>
    </source>
</evidence>
<accession>A0A2N9W3Z6</accession>
<dbReference type="EMBL" id="MZMT01000003">
    <property type="protein sequence ID" value="PIO46464.1"/>
    <property type="molecule type" value="Genomic_DNA"/>
</dbReference>
<gene>
    <name evidence="1" type="ORF">B5P45_01280</name>
</gene>
<reference evidence="1 2" key="1">
    <citation type="journal article" date="2017" name="Int J Environ Stud">
        <title>Does the Miocene-Pliocene relict legume Oxytropis triphylla form nitrogen-fixing nodules with a combination of bacterial strains?</title>
        <authorList>
            <person name="Safronova V."/>
            <person name="Belimov A."/>
            <person name="Sazanova A."/>
            <person name="Kuznetsova I."/>
            <person name="Popova J."/>
            <person name="Andronov E."/>
            <person name="Verkhozina A."/>
            <person name="Tikhonovich I."/>
        </authorList>
    </citation>
    <scope>NUCLEOTIDE SEQUENCE [LARGE SCALE GENOMIC DNA]</scope>
    <source>
        <strain evidence="1 2">Tri-38</strain>
    </source>
</reference>
<evidence type="ECO:0000313" key="2">
    <source>
        <dbReference type="Proteomes" id="UP000232163"/>
    </source>
</evidence>
<organism evidence="1 2">
    <name type="scientific">Phyllobacterium zundukense</name>
    <dbReference type="NCBI Taxonomy" id="1867719"/>
    <lineage>
        <taxon>Bacteria</taxon>
        <taxon>Pseudomonadati</taxon>
        <taxon>Pseudomonadota</taxon>
        <taxon>Alphaproteobacteria</taxon>
        <taxon>Hyphomicrobiales</taxon>
        <taxon>Phyllobacteriaceae</taxon>
        <taxon>Phyllobacterium</taxon>
    </lineage>
</organism>
<dbReference type="RefSeq" id="WP_099999385.1">
    <property type="nucleotide sequence ID" value="NZ_CP017940.1"/>
</dbReference>